<gene>
    <name evidence="3" type="ORF">PL9631_970073</name>
</gene>
<evidence type="ECO:0000313" key="4">
    <source>
        <dbReference type="Proteomes" id="UP000182190"/>
    </source>
</evidence>
<evidence type="ECO:0000313" key="3">
    <source>
        <dbReference type="EMBL" id="VXD25748.1"/>
    </source>
</evidence>
<feature type="domain" description="Serine aminopeptidase S33" evidence="2">
    <location>
        <begin position="78"/>
        <end position="184"/>
    </location>
</feature>
<feature type="transmembrane region" description="Helical" evidence="1">
    <location>
        <begin position="21"/>
        <end position="39"/>
    </location>
</feature>
<sequence>MMNRQTLIKHFVIGEFSFKRMIRFPIILYVAVGVWAYFYSERLIFIPPPSSYALTPELLTLKTTKDVNITALYLPNPKAKYTILYSHGNAEDLGDSRFLLEQFRQRGFAVFSYDYPGYGMSQGKPSELGTYQAIDAAYNYLTQQLKIPPDQIIAYGRSVGGGPSVDLASRQPLGGLILESTFLSTFRVKIDLPLYPFDKFANLRKISAVKVPVLVIHGTVDQVIPFSHGQRLFAAIKTPKLSFWVEGADHNDMSQVAGDRYEQILKEFIQLIDSKPSEKGQVDPATIK</sequence>
<keyword evidence="4" id="KW-1185">Reference proteome</keyword>
<dbReference type="Gene3D" id="3.40.50.1820">
    <property type="entry name" value="alpha/beta hydrolase"/>
    <property type="match status" value="1"/>
</dbReference>
<evidence type="ECO:0000259" key="2">
    <source>
        <dbReference type="Pfam" id="PF12146"/>
    </source>
</evidence>
<dbReference type="PANTHER" id="PTHR12277">
    <property type="entry name" value="ALPHA/BETA HYDROLASE DOMAIN-CONTAINING PROTEIN"/>
    <property type="match status" value="1"/>
</dbReference>
<name>A0A7Z9C4E2_9CYAN</name>
<organism evidence="3 4">
    <name type="scientific">Planktothrix paucivesiculata PCC 9631</name>
    <dbReference type="NCBI Taxonomy" id="671071"/>
    <lineage>
        <taxon>Bacteria</taxon>
        <taxon>Bacillati</taxon>
        <taxon>Cyanobacteriota</taxon>
        <taxon>Cyanophyceae</taxon>
        <taxon>Oscillatoriophycideae</taxon>
        <taxon>Oscillatoriales</taxon>
        <taxon>Microcoleaceae</taxon>
        <taxon>Planktothrix</taxon>
    </lineage>
</organism>
<reference evidence="3" key="1">
    <citation type="submission" date="2019-10" db="EMBL/GenBank/DDBJ databases">
        <authorList>
            <consortium name="Genoscope - CEA"/>
            <person name="William W."/>
        </authorList>
    </citation>
    <scope>NUCLEOTIDE SEQUENCE [LARGE SCALE GENOMIC DNA]</scope>
    <source>
        <strain evidence="3">BBR_PRJEB10994</strain>
    </source>
</reference>
<dbReference type="SUPFAM" id="SSF53474">
    <property type="entry name" value="alpha/beta-Hydrolases"/>
    <property type="match status" value="1"/>
</dbReference>
<evidence type="ECO:0000256" key="1">
    <source>
        <dbReference type="SAM" id="Phobius"/>
    </source>
</evidence>
<proteinExistence type="predicted"/>
<accession>A0A7Z9C4E2</accession>
<comment type="caution">
    <text evidence="3">The sequence shown here is derived from an EMBL/GenBank/DDBJ whole genome shotgun (WGS) entry which is preliminary data.</text>
</comment>
<dbReference type="EMBL" id="CZCS02000242">
    <property type="protein sequence ID" value="VXD25748.1"/>
    <property type="molecule type" value="Genomic_DNA"/>
</dbReference>
<dbReference type="InterPro" id="IPR029058">
    <property type="entry name" value="AB_hydrolase_fold"/>
</dbReference>
<keyword evidence="1" id="KW-1133">Transmembrane helix</keyword>
<keyword evidence="1" id="KW-0812">Transmembrane</keyword>
<protein>
    <recommendedName>
        <fullName evidence="2">Serine aminopeptidase S33 domain-containing protein</fullName>
    </recommendedName>
</protein>
<dbReference type="AlphaFoldDB" id="A0A7Z9C4E2"/>
<keyword evidence="1" id="KW-0472">Membrane</keyword>
<dbReference type="Pfam" id="PF12146">
    <property type="entry name" value="Hydrolase_4"/>
    <property type="match status" value="1"/>
</dbReference>
<dbReference type="Proteomes" id="UP000182190">
    <property type="component" value="Unassembled WGS sequence"/>
</dbReference>
<dbReference type="InterPro" id="IPR022742">
    <property type="entry name" value="Hydrolase_4"/>
</dbReference>
<dbReference type="PANTHER" id="PTHR12277:SF81">
    <property type="entry name" value="PROTEIN ABHD13"/>
    <property type="match status" value="1"/>
</dbReference>